<evidence type="ECO:0000313" key="2">
    <source>
        <dbReference type="EMBL" id="RDW77274.1"/>
    </source>
</evidence>
<feature type="region of interest" description="Disordered" evidence="1">
    <location>
        <begin position="502"/>
        <end position="523"/>
    </location>
</feature>
<proteinExistence type="predicted"/>
<organism evidence="2 3">
    <name type="scientific">Coleophoma cylindrospora</name>
    <dbReference type="NCBI Taxonomy" id="1849047"/>
    <lineage>
        <taxon>Eukaryota</taxon>
        <taxon>Fungi</taxon>
        <taxon>Dikarya</taxon>
        <taxon>Ascomycota</taxon>
        <taxon>Pezizomycotina</taxon>
        <taxon>Leotiomycetes</taxon>
        <taxon>Helotiales</taxon>
        <taxon>Dermateaceae</taxon>
        <taxon>Coleophoma</taxon>
    </lineage>
</organism>
<sequence length="541" mass="60960">MKWPALRRKTRPLQSVLDATVQQRYEEATGQIFTEHIVPMQTSSDEGWTKQEPVVPRHSYATQDSRAVKRSKTEQVEPTSSGVRRGAKPLTDTVIEFLVRNLEQLTTEALECLPRPIVQRVWQEASTRCPISFSTWQMFSSLLFQEDNATLDLFRYHQRLKSPKSRLCTYTLPLTSRSFEFITSLSITTGFTIPELSKLSRMPNLGVLEVISRGVSSGLDAYDRPFPVIGDSLVRAWQRAVVDDGAFPILRILRMWNFTDITDLSLQYVTEFPSLAVYEASSHGFGRSTDAAARSLGWGVTKNTDSLLLLEAACVERWKLMQESLGLKARFVRWPVATELPDSTRISRPSRPDAMKIVTQLEHTFPDETCHGGSSKEPQNKPISDQGSVVKPEGCKKGIKRPYLPSQDQDEFLARSSPKSLDCRTAKAFARIGELRNDRDLAAAGIDTTSPVVVEKELIPPLPFVSLQLGRPEYTKSHLGSTWDPRSKSLIFTRVKYPSTSAVKDDTHERRPLAKEKNAPRTLRHGKKQKLENILESFLAG</sequence>
<evidence type="ECO:0008006" key="4">
    <source>
        <dbReference type="Google" id="ProtNLM"/>
    </source>
</evidence>
<feature type="compositionally biased region" description="Basic and acidic residues" evidence="1">
    <location>
        <begin position="503"/>
        <end position="519"/>
    </location>
</feature>
<protein>
    <recommendedName>
        <fullName evidence="4">Cbs domain-containing protein</fullName>
    </recommendedName>
</protein>
<evidence type="ECO:0000313" key="3">
    <source>
        <dbReference type="Proteomes" id="UP000256645"/>
    </source>
</evidence>
<dbReference type="OrthoDB" id="5273928at2759"/>
<dbReference type="Proteomes" id="UP000256645">
    <property type="component" value="Unassembled WGS sequence"/>
</dbReference>
<feature type="region of interest" description="Disordered" evidence="1">
    <location>
        <begin position="61"/>
        <end position="85"/>
    </location>
</feature>
<dbReference type="AlphaFoldDB" id="A0A3D8RTU8"/>
<name>A0A3D8RTU8_9HELO</name>
<accession>A0A3D8RTU8</accession>
<dbReference type="EMBL" id="PDLM01000005">
    <property type="protein sequence ID" value="RDW77274.1"/>
    <property type="molecule type" value="Genomic_DNA"/>
</dbReference>
<keyword evidence="3" id="KW-1185">Reference proteome</keyword>
<feature type="region of interest" description="Disordered" evidence="1">
    <location>
        <begin position="366"/>
        <end position="417"/>
    </location>
</feature>
<reference evidence="2 3" key="1">
    <citation type="journal article" date="2018" name="IMA Fungus">
        <title>IMA Genome-F 9: Draft genome sequence of Annulohypoxylon stygium, Aspergillus mulundensis, Berkeleyomyces basicola (syn. Thielaviopsis basicola), Ceratocystis smalleyi, two Cercospora beticola strains, Coleophoma cylindrospora, Fusarium fracticaudum, Phialophora cf. hyalina, and Morchella septimelata.</title>
        <authorList>
            <person name="Wingfield B.D."/>
            <person name="Bills G.F."/>
            <person name="Dong Y."/>
            <person name="Huang W."/>
            <person name="Nel W.J."/>
            <person name="Swalarsk-Parry B.S."/>
            <person name="Vaghefi N."/>
            <person name="Wilken P.M."/>
            <person name="An Z."/>
            <person name="de Beer Z.W."/>
            <person name="De Vos L."/>
            <person name="Chen L."/>
            <person name="Duong T.A."/>
            <person name="Gao Y."/>
            <person name="Hammerbacher A."/>
            <person name="Kikkert J.R."/>
            <person name="Li Y."/>
            <person name="Li H."/>
            <person name="Li K."/>
            <person name="Li Q."/>
            <person name="Liu X."/>
            <person name="Ma X."/>
            <person name="Naidoo K."/>
            <person name="Pethybridge S.J."/>
            <person name="Sun J."/>
            <person name="Steenkamp E.T."/>
            <person name="van der Nest M.A."/>
            <person name="van Wyk S."/>
            <person name="Wingfield M.J."/>
            <person name="Xiong C."/>
            <person name="Yue Q."/>
            <person name="Zhang X."/>
        </authorList>
    </citation>
    <scope>NUCLEOTIDE SEQUENCE [LARGE SCALE GENOMIC DNA]</scope>
    <source>
        <strain evidence="2 3">BP6252</strain>
    </source>
</reference>
<evidence type="ECO:0000256" key="1">
    <source>
        <dbReference type="SAM" id="MobiDB-lite"/>
    </source>
</evidence>
<comment type="caution">
    <text evidence="2">The sequence shown here is derived from an EMBL/GenBank/DDBJ whole genome shotgun (WGS) entry which is preliminary data.</text>
</comment>
<gene>
    <name evidence="2" type="ORF">BP6252_05327</name>
</gene>